<evidence type="ECO:0000256" key="1">
    <source>
        <dbReference type="SAM" id="MobiDB-lite"/>
    </source>
</evidence>
<sequence>MSTNQYKSDNAGIGTDYDQQPAAVPIGAQKEFNDAYKKWLKKKGLEPKDKSGRPRKAFNYGKRG</sequence>
<dbReference type="EMBL" id="UINC01022201">
    <property type="protein sequence ID" value="SVA91335.1"/>
    <property type="molecule type" value="Genomic_DNA"/>
</dbReference>
<feature type="region of interest" description="Disordered" evidence="1">
    <location>
        <begin position="1"/>
        <end position="22"/>
    </location>
</feature>
<name>A0A381ZPZ8_9ZZZZ</name>
<organism evidence="2">
    <name type="scientific">marine metagenome</name>
    <dbReference type="NCBI Taxonomy" id="408172"/>
    <lineage>
        <taxon>unclassified sequences</taxon>
        <taxon>metagenomes</taxon>
        <taxon>ecological metagenomes</taxon>
    </lineage>
</organism>
<gene>
    <name evidence="2" type="ORF">METZ01_LOCUS144189</name>
</gene>
<feature type="compositionally biased region" description="Basic and acidic residues" evidence="1">
    <location>
        <begin position="43"/>
        <end position="52"/>
    </location>
</feature>
<protein>
    <submittedName>
        <fullName evidence="2">Uncharacterized protein</fullName>
    </submittedName>
</protein>
<reference evidence="2" key="1">
    <citation type="submission" date="2018-05" db="EMBL/GenBank/DDBJ databases">
        <authorList>
            <person name="Lanie J.A."/>
            <person name="Ng W.-L."/>
            <person name="Kazmierczak K.M."/>
            <person name="Andrzejewski T.M."/>
            <person name="Davidsen T.M."/>
            <person name="Wayne K.J."/>
            <person name="Tettelin H."/>
            <person name="Glass J.I."/>
            <person name="Rusch D."/>
            <person name="Podicherti R."/>
            <person name="Tsui H.-C.T."/>
            <person name="Winkler M.E."/>
        </authorList>
    </citation>
    <scope>NUCLEOTIDE SEQUENCE</scope>
</reference>
<proteinExistence type="predicted"/>
<accession>A0A381ZPZ8</accession>
<evidence type="ECO:0000313" key="2">
    <source>
        <dbReference type="EMBL" id="SVA91335.1"/>
    </source>
</evidence>
<dbReference type="AlphaFoldDB" id="A0A381ZPZ8"/>
<feature type="region of interest" description="Disordered" evidence="1">
    <location>
        <begin position="43"/>
        <end position="64"/>
    </location>
</feature>